<sequence>MDSTQLLLTVVLSVTTVLLILVGIQLIFVLKELRKTLKKVNGIFENFEKVGMSVEHSFSEITGFVSGLKTIFKVIDLIHAKKNAKSKS</sequence>
<organism evidence="2 3">
    <name type="scientific">Candidatus Roizmanbacteria bacterium RIFCSPLOWO2_01_FULL_37_16</name>
    <dbReference type="NCBI Taxonomy" id="1802058"/>
    <lineage>
        <taxon>Bacteria</taxon>
        <taxon>Candidatus Roizmaniibacteriota</taxon>
    </lineage>
</organism>
<dbReference type="AlphaFoldDB" id="A0A1F7IQ71"/>
<keyword evidence="1" id="KW-1133">Transmembrane helix</keyword>
<evidence type="ECO:0000313" key="3">
    <source>
        <dbReference type="Proteomes" id="UP000178040"/>
    </source>
</evidence>
<protein>
    <submittedName>
        <fullName evidence="2">Uncharacterized protein</fullName>
    </submittedName>
</protein>
<gene>
    <name evidence="2" type="ORF">A3B40_00640</name>
</gene>
<feature type="transmembrane region" description="Helical" evidence="1">
    <location>
        <begin position="6"/>
        <end position="30"/>
    </location>
</feature>
<reference evidence="2 3" key="1">
    <citation type="journal article" date="2016" name="Nat. Commun.">
        <title>Thousands of microbial genomes shed light on interconnected biogeochemical processes in an aquifer system.</title>
        <authorList>
            <person name="Anantharaman K."/>
            <person name="Brown C.T."/>
            <person name="Hug L.A."/>
            <person name="Sharon I."/>
            <person name="Castelle C.J."/>
            <person name="Probst A.J."/>
            <person name="Thomas B.C."/>
            <person name="Singh A."/>
            <person name="Wilkins M.J."/>
            <person name="Karaoz U."/>
            <person name="Brodie E.L."/>
            <person name="Williams K.H."/>
            <person name="Hubbard S.S."/>
            <person name="Banfield J.F."/>
        </authorList>
    </citation>
    <scope>NUCLEOTIDE SEQUENCE [LARGE SCALE GENOMIC DNA]</scope>
</reference>
<dbReference type="EMBL" id="MGAI01000006">
    <property type="protein sequence ID" value="OGK45509.1"/>
    <property type="molecule type" value="Genomic_DNA"/>
</dbReference>
<evidence type="ECO:0000256" key="1">
    <source>
        <dbReference type="SAM" id="Phobius"/>
    </source>
</evidence>
<accession>A0A1F7IQ71</accession>
<comment type="caution">
    <text evidence="2">The sequence shown here is derived from an EMBL/GenBank/DDBJ whole genome shotgun (WGS) entry which is preliminary data.</text>
</comment>
<keyword evidence="1" id="KW-0812">Transmembrane</keyword>
<evidence type="ECO:0000313" key="2">
    <source>
        <dbReference type="EMBL" id="OGK45509.1"/>
    </source>
</evidence>
<keyword evidence="1" id="KW-0472">Membrane</keyword>
<proteinExistence type="predicted"/>
<dbReference type="Proteomes" id="UP000178040">
    <property type="component" value="Unassembled WGS sequence"/>
</dbReference>
<name>A0A1F7IQ71_9BACT</name>